<reference evidence="1 2" key="1">
    <citation type="journal article" date="2013" name="Curr. Biol.">
        <title>The Genome of the Foraminiferan Reticulomyxa filosa.</title>
        <authorList>
            <person name="Glockner G."/>
            <person name="Hulsmann N."/>
            <person name="Schleicher M."/>
            <person name="Noegel A.A."/>
            <person name="Eichinger L."/>
            <person name="Gallinger C."/>
            <person name="Pawlowski J."/>
            <person name="Sierra R."/>
            <person name="Euteneuer U."/>
            <person name="Pillet L."/>
            <person name="Moustafa A."/>
            <person name="Platzer M."/>
            <person name="Groth M."/>
            <person name="Szafranski K."/>
            <person name="Schliwa M."/>
        </authorList>
    </citation>
    <scope>NUCLEOTIDE SEQUENCE [LARGE SCALE GENOMIC DNA]</scope>
</reference>
<sequence length="136" mass="15528">MGNISNSSSISQHVNSLTITVTGGEDIKETLTINPKKTKLDDVISYINKRLKHYQVRYYQSQGQECKAENSQIEWKVGRIINGFPINEEQPIRASDALNLYKQMDLMALYKLNETNSDQKVDMRITIETVSISKTE</sequence>
<dbReference type="AlphaFoldDB" id="X6MNK1"/>
<evidence type="ECO:0000313" key="2">
    <source>
        <dbReference type="Proteomes" id="UP000023152"/>
    </source>
</evidence>
<accession>X6MNK1</accession>
<dbReference type="EMBL" id="ASPP01019161">
    <property type="protein sequence ID" value="ETO15404.1"/>
    <property type="molecule type" value="Genomic_DNA"/>
</dbReference>
<gene>
    <name evidence="1" type="ORF">RFI_21960</name>
</gene>
<comment type="caution">
    <text evidence="1">The sequence shown here is derived from an EMBL/GenBank/DDBJ whole genome shotgun (WGS) entry which is preliminary data.</text>
</comment>
<evidence type="ECO:0000313" key="1">
    <source>
        <dbReference type="EMBL" id="ETO15404.1"/>
    </source>
</evidence>
<proteinExistence type="predicted"/>
<protein>
    <submittedName>
        <fullName evidence="1">Uncharacterized protein</fullName>
    </submittedName>
</protein>
<keyword evidence="2" id="KW-1185">Reference proteome</keyword>
<dbReference type="Proteomes" id="UP000023152">
    <property type="component" value="Unassembled WGS sequence"/>
</dbReference>
<name>X6MNK1_RETFI</name>
<organism evidence="1 2">
    <name type="scientific">Reticulomyxa filosa</name>
    <dbReference type="NCBI Taxonomy" id="46433"/>
    <lineage>
        <taxon>Eukaryota</taxon>
        <taxon>Sar</taxon>
        <taxon>Rhizaria</taxon>
        <taxon>Retaria</taxon>
        <taxon>Foraminifera</taxon>
        <taxon>Monothalamids</taxon>
        <taxon>Reticulomyxidae</taxon>
        <taxon>Reticulomyxa</taxon>
    </lineage>
</organism>